<evidence type="ECO:0008006" key="7">
    <source>
        <dbReference type="Google" id="ProtNLM"/>
    </source>
</evidence>
<keyword evidence="6" id="KW-1185">Reference proteome</keyword>
<feature type="domain" description="Acyl-CoA thioesterase-like N-terminal HotDog" evidence="3">
    <location>
        <begin position="26"/>
        <end position="110"/>
    </location>
</feature>
<feature type="domain" description="Acyl-CoA thioesterase-like C-terminal" evidence="4">
    <location>
        <begin position="137"/>
        <end position="265"/>
    </location>
</feature>
<dbReference type="GO" id="GO:0009062">
    <property type="term" value="P:fatty acid catabolic process"/>
    <property type="evidence" value="ECO:0007669"/>
    <property type="project" value="TreeGrafter"/>
</dbReference>
<evidence type="ECO:0000256" key="2">
    <source>
        <dbReference type="ARBA" id="ARBA00022801"/>
    </source>
</evidence>
<dbReference type="AlphaFoldDB" id="K6YSB2"/>
<dbReference type="InterPro" id="IPR049449">
    <property type="entry name" value="TesB_ACOT8-like_N"/>
</dbReference>
<evidence type="ECO:0000313" key="6">
    <source>
        <dbReference type="Proteomes" id="UP000006334"/>
    </source>
</evidence>
<dbReference type="GO" id="GO:0005829">
    <property type="term" value="C:cytosol"/>
    <property type="evidence" value="ECO:0007669"/>
    <property type="project" value="TreeGrafter"/>
</dbReference>
<comment type="caution">
    <text evidence="5">The sequence shown here is derived from an EMBL/GenBank/DDBJ whole genome shotgun (WGS) entry which is preliminary data.</text>
</comment>
<sequence>MTIDELLEKAVAHSQDAENHPNMTIPKQWGQGRTVFGGLSAAVAYMAIKQKIPEDRVMRSFNCNFVGPLTVEEPFEIQVEILRQGKNATQALGRIVQNQKTSLSCQVCFGVGRKSKISVENSDIHDMPLPKKAMFLPQIPKITPKFLRYYQLSSVEGGLPFTGSKKSNIKGWMRFKQPPKQISDAHLISLIDAWPPTVLQMLRLPAPASTMSWNIEFIHPHQDFNPSDWFAFQATTRQAADGYAHTEGNIWDQSGKLVALSRQTVGIFD</sequence>
<protein>
    <recommendedName>
        <fullName evidence="7">Acyl-CoA thioesterase II</fullName>
    </recommendedName>
</protein>
<dbReference type="PANTHER" id="PTHR11066:SF34">
    <property type="entry name" value="ACYL-COENZYME A THIOESTERASE 8"/>
    <property type="match status" value="1"/>
</dbReference>
<dbReference type="CDD" id="cd03445">
    <property type="entry name" value="Thioesterase_II_repeat2"/>
    <property type="match status" value="1"/>
</dbReference>
<dbReference type="Pfam" id="PF13622">
    <property type="entry name" value="4HBT_3"/>
    <property type="match status" value="1"/>
</dbReference>
<dbReference type="RefSeq" id="WP_008844011.1">
    <property type="nucleotide sequence ID" value="NZ_BAEN01000035.1"/>
</dbReference>
<dbReference type="CDD" id="cd03444">
    <property type="entry name" value="Thioesterase_II_repeat1"/>
    <property type="match status" value="1"/>
</dbReference>
<dbReference type="PANTHER" id="PTHR11066">
    <property type="entry name" value="ACYL-COA THIOESTERASE"/>
    <property type="match status" value="1"/>
</dbReference>
<proteinExistence type="inferred from homology"/>
<dbReference type="SUPFAM" id="SSF54637">
    <property type="entry name" value="Thioesterase/thiol ester dehydrase-isomerase"/>
    <property type="match status" value="2"/>
</dbReference>
<dbReference type="eggNOG" id="COG1946">
    <property type="taxonomic scope" value="Bacteria"/>
</dbReference>
<evidence type="ECO:0000313" key="5">
    <source>
        <dbReference type="EMBL" id="GAC14195.1"/>
    </source>
</evidence>
<name>K6YSB2_9ALTE</name>
<comment type="similarity">
    <text evidence="1">Belongs to the C/M/P thioester hydrolase family.</text>
</comment>
<evidence type="ECO:0000259" key="3">
    <source>
        <dbReference type="Pfam" id="PF13622"/>
    </source>
</evidence>
<dbReference type="STRING" id="1127673.GLIP_1561"/>
<dbReference type="Pfam" id="PF20789">
    <property type="entry name" value="4HBT_3C"/>
    <property type="match status" value="1"/>
</dbReference>
<dbReference type="InterPro" id="IPR042171">
    <property type="entry name" value="Acyl-CoA_hotdog"/>
</dbReference>
<dbReference type="Proteomes" id="UP000006334">
    <property type="component" value="Unassembled WGS sequence"/>
</dbReference>
<dbReference type="InterPro" id="IPR003703">
    <property type="entry name" value="Acyl_CoA_thio"/>
</dbReference>
<dbReference type="GO" id="GO:0047617">
    <property type="term" value="F:fatty acyl-CoA hydrolase activity"/>
    <property type="evidence" value="ECO:0007669"/>
    <property type="project" value="InterPro"/>
</dbReference>
<evidence type="ECO:0000259" key="4">
    <source>
        <dbReference type="Pfam" id="PF20789"/>
    </source>
</evidence>
<evidence type="ECO:0000256" key="1">
    <source>
        <dbReference type="ARBA" id="ARBA00006538"/>
    </source>
</evidence>
<accession>K6YSB2</accession>
<organism evidence="5 6">
    <name type="scientific">Aliiglaciecola lipolytica E3</name>
    <dbReference type="NCBI Taxonomy" id="1127673"/>
    <lineage>
        <taxon>Bacteria</taxon>
        <taxon>Pseudomonadati</taxon>
        <taxon>Pseudomonadota</taxon>
        <taxon>Gammaproteobacteria</taxon>
        <taxon>Alteromonadales</taxon>
        <taxon>Alteromonadaceae</taxon>
        <taxon>Aliiglaciecola</taxon>
    </lineage>
</organism>
<dbReference type="InterPro" id="IPR029069">
    <property type="entry name" value="HotDog_dom_sf"/>
</dbReference>
<keyword evidence="2" id="KW-0378">Hydrolase</keyword>
<gene>
    <name evidence="5" type="ORF">GLIP_1561</name>
</gene>
<dbReference type="Gene3D" id="2.40.160.210">
    <property type="entry name" value="Acyl-CoA thioesterase, double hotdog domain"/>
    <property type="match status" value="1"/>
</dbReference>
<reference evidence="5 6" key="1">
    <citation type="journal article" date="2017" name="Antonie Van Leeuwenhoek">
        <title>Rhizobium rhizosphaerae sp. nov., a novel species isolated from rice rhizosphere.</title>
        <authorList>
            <person name="Zhao J.J."/>
            <person name="Zhang J."/>
            <person name="Zhang R.J."/>
            <person name="Zhang C.W."/>
            <person name="Yin H.Q."/>
            <person name="Zhang X.X."/>
        </authorList>
    </citation>
    <scope>NUCLEOTIDE SEQUENCE [LARGE SCALE GENOMIC DNA]</scope>
    <source>
        <strain evidence="5 6">E3</strain>
    </source>
</reference>
<dbReference type="InterPro" id="IPR049450">
    <property type="entry name" value="ACOT8-like_C"/>
</dbReference>
<dbReference type="OrthoDB" id="7059210at2"/>
<dbReference type="EMBL" id="BAEN01000035">
    <property type="protein sequence ID" value="GAC14195.1"/>
    <property type="molecule type" value="Genomic_DNA"/>
</dbReference>
<dbReference type="GO" id="GO:0006637">
    <property type="term" value="P:acyl-CoA metabolic process"/>
    <property type="evidence" value="ECO:0007669"/>
    <property type="project" value="InterPro"/>
</dbReference>